<keyword evidence="8" id="KW-1185">Reference proteome</keyword>
<dbReference type="PANTHER" id="PTHR18968">
    <property type="entry name" value="THIAMINE PYROPHOSPHATE ENZYMES"/>
    <property type="match status" value="1"/>
</dbReference>
<gene>
    <name evidence="7" type="ORF">JCR33_05195</name>
</gene>
<accession>A0A934IMR1</accession>
<dbReference type="SUPFAM" id="SSF52518">
    <property type="entry name" value="Thiamin diphosphate-binding fold (THDP-binding)"/>
    <property type="match status" value="2"/>
</dbReference>
<evidence type="ECO:0000256" key="2">
    <source>
        <dbReference type="ARBA" id="ARBA00023052"/>
    </source>
</evidence>
<protein>
    <submittedName>
        <fullName evidence="7">Thiamine pyrophosphate-binding protein</fullName>
    </submittedName>
</protein>
<dbReference type="GO" id="GO:0009099">
    <property type="term" value="P:L-valine biosynthetic process"/>
    <property type="evidence" value="ECO:0007669"/>
    <property type="project" value="TreeGrafter"/>
</dbReference>
<evidence type="ECO:0000313" key="7">
    <source>
        <dbReference type="EMBL" id="MBJ3775072.1"/>
    </source>
</evidence>
<dbReference type="Proteomes" id="UP000609531">
    <property type="component" value="Unassembled WGS sequence"/>
</dbReference>
<dbReference type="InterPro" id="IPR045229">
    <property type="entry name" value="TPP_enz"/>
</dbReference>
<feature type="domain" description="Thiamine pyrophosphate enzyme N-terminal TPP-binding" evidence="6">
    <location>
        <begin position="10"/>
        <end position="122"/>
    </location>
</feature>
<keyword evidence="2 3" id="KW-0786">Thiamine pyrophosphate</keyword>
<evidence type="ECO:0000259" key="6">
    <source>
        <dbReference type="Pfam" id="PF02776"/>
    </source>
</evidence>
<dbReference type="InterPro" id="IPR012000">
    <property type="entry name" value="Thiamin_PyroP_enz_cen_dom"/>
</dbReference>
<dbReference type="GO" id="GO:0003984">
    <property type="term" value="F:acetolactate synthase activity"/>
    <property type="evidence" value="ECO:0007669"/>
    <property type="project" value="TreeGrafter"/>
</dbReference>
<dbReference type="SUPFAM" id="SSF52467">
    <property type="entry name" value="DHS-like NAD/FAD-binding domain"/>
    <property type="match status" value="1"/>
</dbReference>
<dbReference type="AlphaFoldDB" id="A0A934IMR1"/>
<dbReference type="Pfam" id="PF00205">
    <property type="entry name" value="TPP_enzyme_M"/>
    <property type="match status" value="1"/>
</dbReference>
<evidence type="ECO:0000259" key="4">
    <source>
        <dbReference type="Pfam" id="PF00205"/>
    </source>
</evidence>
<dbReference type="GO" id="GO:0050660">
    <property type="term" value="F:flavin adenine dinucleotide binding"/>
    <property type="evidence" value="ECO:0007669"/>
    <property type="project" value="TreeGrafter"/>
</dbReference>
<evidence type="ECO:0000256" key="3">
    <source>
        <dbReference type="RuleBase" id="RU362132"/>
    </source>
</evidence>
<feature type="domain" description="Thiamine pyrophosphate enzyme TPP-binding" evidence="5">
    <location>
        <begin position="383"/>
        <end position="526"/>
    </location>
</feature>
<dbReference type="InterPro" id="IPR029035">
    <property type="entry name" value="DHS-like_NAD/FAD-binding_dom"/>
</dbReference>
<dbReference type="Gene3D" id="3.40.50.1220">
    <property type="entry name" value="TPP-binding domain"/>
    <property type="match status" value="1"/>
</dbReference>
<dbReference type="InterPro" id="IPR012001">
    <property type="entry name" value="Thiamin_PyroP_enz_TPP-bd_dom"/>
</dbReference>
<evidence type="ECO:0000256" key="1">
    <source>
        <dbReference type="ARBA" id="ARBA00007812"/>
    </source>
</evidence>
<reference evidence="7" key="1">
    <citation type="submission" date="2020-12" db="EMBL/GenBank/DDBJ databases">
        <title>Bacterial taxonomy.</title>
        <authorList>
            <person name="Pan X."/>
        </authorList>
    </citation>
    <scope>NUCLEOTIDE SEQUENCE</scope>
    <source>
        <strain evidence="7">B2012</strain>
    </source>
</reference>
<evidence type="ECO:0000259" key="5">
    <source>
        <dbReference type="Pfam" id="PF02775"/>
    </source>
</evidence>
<comment type="caution">
    <text evidence="7">The sequence shown here is derived from an EMBL/GenBank/DDBJ whole genome shotgun (WGS) entry which is preliminary data.</text>
</comment>
<proteinExistence type="inferred from homology"/>
<dbReference type="GO" id="GO:0000287">
    <property type="term" value="F:magnesium ion binding"/>
    <property type="evidence" value="ECO:0007669"/>
    <property type="project" value="InterPro"/>
</dbReference>
<feature type="domain" description="Thiamine pyrophosphate enzyme central" evidence="4">
    <location>
        <begin position="193"/>
        <end position="328"/>
    </location>
</feature>
<dbReference type="Gene3D" id="3.40.50.970">
    <property type="match status" value="2"/>
</dbReference>
<dbReference type="EMBL" id="JAEKJA010000003">
    <property type="protein sequence ID" value="MBJ3775072.1"/>
    <property type="molecule type" value="Genomic_DNA"/>
</dbReference>
<dbReference type="GO" id="GO:0005948">
    <property type="term" value="C:acetolactate synthase complex"/>
    <property type="evidence" value="ECO:0007669"/>
    <property type="project" value="TreeGrafter"/>
</dbReference>
<sequence length="540" mass="56088">MTLPEAPTNADLIANKLAASGCAHAFGIPGGEVLAIIDALTRAGIAFHLTKHENVAGFMAEGAWHASGAPGILVATIGPGVANAVNVVANAMQDRVPLIFITGCVDHVDADTYTHQVFDHQALLAPVVKGTFRATTGSLDKVMDKALALAQTGQPGPVHIDLPIGVATATAGSVSAPPAVGAGFRPVDGPEMKRARAWLKAAERPIAIAGVDAVNDDAGRAVSAFVKAIGAPLVTTYKGKGLLDEADSLALGGAGLSPLADTHLLPLIAAADCILLIGYDPIEMRVGWRDPWPDDARVIDITPVVRDHGMHRVGVTLYGSIRATLHDLVDGGTFPPTWPAGEPKKVRAALAEAFAPEASGWGPGAVFHAMREALPEETVVTADSGAHRILLSQIWRCRAPRAMLQSSALCTMGCAVPLAAGHRTAAPETPVTAFVGDAGLEMTLGDLATIRDMGLAVPIVVLVDESLALIELKQRAGQLPNVGVDFAGTDFPALAAAMGGHGVWIDDVETLKREAKAALERPTFTLLCARIGRRAYDGKF</sequence>
<dbReference type="PANTHER" id="PTHR18968:SF13">
    <property type="entry name" value="ACETOLACTATE SYNTHASE CATALYTIC SUBUNIT, MITOCHONDRIAL"/>
    <property type="match status" value="1"/>
</dbReference>
<dbReference type="RefSeq" id="WP_198880963.1">
    <property type="nucleotide sequence ID" value="NZ_JAEKJA010000003.1"/>
</dbReference>
<organism evidence="7 8">
    <name type="scientific">Acuticoccus mangrovi</name>
    <dbReference type="NCBI Taxonomy" id="2796142"/>
    <lineage>
        <taxon>Bacteria</taxon>
        <taxon>Pseudomonadati</taxon>
        <taxon>Pseudomonadota</taxon>
        <taxon>Alphaproteobacteria</taxon>
        <taxon>Hyphomicrobiales</taxon>
        <taxon>Amorphaceae</taxon>
        <taxon>Acuticoccus</taxon>
    </lineage>
</organism>
<dbReference type="Pfam" id="PF02776">
    <property type="entry name" value="TPP_enzyme_N"/>
    <property type="match status" value="1"/>
</dbReference>
<dbReference type="InterPro" id="IPR029061">
    <property type="entry name" value="THDP-binding"/>
</dbReference>
<dbReference type="InterPro" id="IPR011766">
    <property type="entry name" value="TPP_enzyme_TPP-bd"/>
</dbReference>
<dbReference type="GO" id="GO:0009097">
    <property type="term" value="P:isoleucine biosynthetic process"/>
    <property type="evidence" value="ECO:0007669"/>
    <property type="project" value="TreeGrafter"/>
</dbReference>
<comment type="similarity">
    <text evidence="1 3">Belongs to the TPP enzyme family.</text>
</comment>
<dbReference type="CDD" id="cd07035">
    <property type="entry name" value="TPP_PYR_POX_like"/>
    <property type="match status" value="1"/>
</dbReference>
<name>A0A934IMR1_9HYPH</name>
<evidence type="ECO:0000313" key="8">
    <source>
        <dbReference type="Proteomes" id="UP000609531"/>
    </source>
</evidence>
<dbReference type="Pfam" id="PF02775">
    <property type="entry name" value="TPP_enzyme_C"/>
    <property type="match status" value="1"/>
</dbReference>
<dbReference type="GO" id="GO:0030976">
    <property type="term" value="F:thiamine pyrophosphate binding"/>
    <property type="evidence" value="ECO:0007669"/>
    <property type="project" value="InterPro"/>
</dbReference>